<dbReference type="AlphaFoldDB" id="A0A699HCH7"/>
<comment type="caution">
    <text evidence="1">The sequence shown here is derived from an EMBL/GenBank/DDBJ whole genome shotgun (WGS) entry which is preliminary data.</text>
</comment>
<gene>
    <name evidence="1" type="ORF">Tci_374587</name>
</gene>
<proteinExistence type="predicted"/>
<sequence length="354" mass="39281">MHIPYSNILSYPEAVLQRCNGHGQRTGCRYPRLRTAVTVGRGPILARKPIIVCGSGRPILYVIMPPPSLGDVAVAGTAGTVPRLHQCIIHNSQNCRVSHATDHLSRDGENSQVMGRVGPTTASSTPEILTFQYVSGDTCRDNVQLETAVTTISQKNLLEFTSEYGVSNALHPELPGPEERIVDFPEGKVGVYTKFFEFANFRLPLLQFLFDILGYYQIHLSQLSVIGAAIVSHFEINCRVLNIIPTSISRVLYTIIQLRVDVFQQEAGEKYPSMLYQAIRFPKKLEQPLLLGGREGIPDYCGLTLKCSEGLDASREYLFPEGCDDTKHTSHPNPETTRSTTLLCRVEPQILPGR</sequence>
<protein>
    <recommendedName>
        <fullName evidence="2">Transposase (Putative), gypsy type</fullName>
    </recommendedName>
</protein>
<evidence type="ECO:0000313" key="1">
    <source>
        <dbReference type="EMBL" id="GEY02613.1"/>
    </source>
</evidence>
<accession>A0A699HCH7</accession>
<organism evidence="1">
    <name type="scientific">Tanacetum cinerariifolium</name>
    <name type="common">Dalmatian daisy</name>
    <name type="synonym">Chrysanthemum cinerariifolium</name>
    <dbReference type="NCBI Taxonomy" id="118510"/>
    <lineage>
        <taxon>Eukaryota</taxon>
        <taxon>Viridiplantae</taxon>
        <taxon>Streptophyta</taxon>
        <taxon>Embryophyta</taxon>
        <taxon>Tracheophyta</taxon>
        <taxon>Spermatophyta</taxon>
        <taxon>Magnoliopsida</taxon>
        <taxon>eudicotyledons</taxon>
        <taxon>Gunneridae</taxon>
        <taxon>Pentapetalae</taxon>
        <taxon>asterids</taxon>
        <taxon>campanulids</taxon>
        <taxon>Asterales</taxon>
        <taxon>Asteraceae</taxon>
        <taxon>Asteroideae</taxon>
        <taxon>Anthemideae</taxon>
        <taxon>Anthemidinae</taxon>
        <taxon>Tanacetum</taxon>
    </lineage>
</organism>
<name>A0A699HCH7_TANCI</name>
<evidence type="ECO:0008006" key="2">
    <source>
        <dbReference type="Google" id="ProtNLM"/>
    </source>
</evidence>
<dbReference type="EMBL" id="BKCJ010146440">
    <property type="protein sequence ID" value="GEY02613.1"/>
    <property type="molecule type" value="Genomic_DNA"/>
</dbReference>
<reference evidence="1" key="1">
    <citation type="journal article" date="2019" name="Sci. Rep.">
        <title>Draft genome of Tanacetum cinerariifolium, the natural source of mosquito coil.</title>
        <authorList>
            <person name="Yamashiro T."/>
            <person name="Shiraishi A."/>
            <person name="Satake H."/>
            <person name="Nakayama K."/>
        </authorList>
    </citation>
    <scope>NUCLEOTIDE SEQUENCE</scope>
</reference>